<evidence type="ECO:0000313" key="8">
    <source>
        <dbReference type="Proteomes" id="UP000319576"/>
    </source>
</evidence>
<dbReference type="Pfam" id="PF03063">
    <property type="entry name" value="Prismane"/>
    <property type="match status" value="2"/>
</dbReference>
<keyword evidence="3 6" id="KW-0560">Oxidoreductase</keyword>
<gene>
    <name evidence="6 7" type="primary">hcp</name>
    <name evidence="7" type="ORF">ETAA1_61380</name>
</gene>
<dbReference type="HAMAP" id="MF_00069">
    <property type="entry name" value="Hydroxylam_reduct"/>
    <property type="match status" value="1"/>
</dbReference>
<dbReference type="Proteomes" id="UP000319576">
    <property type="component" value="Chromosome"/>
</dbReference>
<dbReference type="NCBIfam" id="NF003658">
    <property type="entry name" value="PRK05290.1"/>
    <property type="match status" value="1"/>
</dbReference>
<feature type="binding site" evidence="6">
    <location>
        <position position="27"/>
    </location>
    <ligand>
        <name>[4Fe-4S] cluster</name>
        <dbReference type="ChEBI" id="CHEBI:49883"/>
    </ligand>
</feature>
<keyword evidence="4 6" id="KW-0408">Iron</keyword>
<keyword evidence="8" id="KW-1185">Reference proteome</keyword>
<comment type="cofactor">
    <cofactor evidence="6">
        <name>[4Fe-4S] cluster</name>
        <dbReference type="ChEBI" id="CHEBI:49883"/>
    </cofactor>
    <text evidence="6">Binds 1 [4Fe-4S] cluster.</text>
</comment>
<evidence type="ECO:0000256" key="4">
    <source>
        <dbReference type="ARBA" id="ARBA00023004"/>
    </source>
</evidence>
<evidence type="ECO:0000256" key="1">
    <source>
        <dbReference type="ARBA" id="ARBA00022490"/>
    </source>
</evidence>
<keyword evidence="5 6" id="KW-0411">Iron-sulfur</keyword>
<feature type="binding site" evidence="6">
    <location>
        <position position="20"/>
    </location>
    <ligand>
        <name>[4Fe-4S] cluster</name>
        <dbReference type="ChEBI" id="CHEBI:49883"/>
    </ligand>
</feature>
<feature type="binding site" evidence="6">
    <location>
        <position position="317"/>
    </location>
    <ligand>
        <name>hybrid [4Fe-2O-2S] cluster</name>
        <dbReference type="ChEBI" id="CHEBI:60519"/>
    </ligand>
</feature>
<evidence type="ECO:0000256" key="2">
    <source>
        <dbReference type="ARBA" id="ARBA00022723"/>
    </source>
</evidence>
<reference evidence="7 8" key="1">
    <citation type="submission" date="2019-02" db="EMBL/GenBank/DDBJ databases">
        <title>Deep-cultivation of Planctomycetes and their phenomic and genomic characterization uncovers novel biology.</title>
        <authorList>
            <person name="Wiegand S."/>
            <person name="Jogler M."/>
            <person name="Boedeker C."/>
            <person name="Pinto D."/>
            <person name="Vollmers J."/>
            <person name="Rivas-Marin E."/>
            <person name="Kohn T."/>
            <person name="Peeters S.H."/>
            <person name="Heuer A."/>
            <person name="Rast P."/>
            <person name="Oberbeckmann S."/>
            <person name="Bunk B."/>
            <person name="Jeske O."/>
            <person name="Meyerdierks A."/>
            <person name="Storesund J.E."/>
            <person name="Kallscheuer N."/>
            <person name="Luecker S."/>
            <person name="Lage O.M."/>
            <person name="Pohl T."/>
            <person name="Merkel B.J."/>
            <person name="Hornburger P."/>
            <person name="Mueller R.-W."/>
            <person name="Bruemmer F."/>
            <person name="Labrenz M."/>
            <person name="Spormann A.M."/>
            <person name="Op den Camp H."/>
            <person name="Overmann J."/>
            <person name="Amann R."/>
            <person name="Jetten M.S.M."/>
            <person name="Mascher T."/>
            <person name="Medema M.H."/>
            <person name="Devos D.P."/>
            <person name="Kaster A.-K."/>
            <person name="Ovreas L."/>
            <person name="Rohde M."/>
            <person name="Galperin M.Y."/>
            <person name="Jogler C."/>
        </authorList>
    </citation>
    <scope>NUCLEOTIDE SEQUENCE [LARGE SCALE GENOMIC DNA]</scope>
    <source>
        <strain evidence="7 8">ETA_A1</strain>
    </source>
</reference>
<dbReference type="SUPFAM" id="SSF56821">
    <property type="entry name" value="Prismane protein-like"/>
    <property type="match status" value="1"/>
</dbReference>
<feature type="binding site" evidence="6">
    <location>
        <position position="8"/>
    </location>
    <ligand>
        <name>[4Fe-4S] cluster</name>
        <dbReference type="ChEBI" id="CHEBI:49883"/>
    </ligand>
</feature>
<dbReference type="KEGG" id="uli:ETAA1_61380"/>
<dbReference type="Gene3D" id="3.40.50.2030">
    <property type="match status" value="2"/>
</dbReference>
<feature type="binding site" evidence="6">
    <location>
        <position position="11"/>
    </location>
    <ligand>
        <name>[4Fe-4S] cluster</name>
        <dbReference type="ChEBI" id="CHEBI:49883"/>
    </ligand>
</feature>
<dbReference type="GO" id="GO:0046872">
    <property type="term" value="F:metal ion binding"/>
    <property type="evidence" value="ECO:0007669"/>
    <property type="project" value="UniProtKB-KW"/>
</dbReference>
<feature type="binding site" evidence="6">
    <location>
        <position position="376"/>
    </location>
    <ligand>
        <name>hybrid [4Fe-2O-2S] cluster</name>
        <dbReference type="ChEBI" id="CHEBI:60519"/>
    </ligand>
</feature>
<feature type="modified residue" description="Cysteine persulfide" evidence="6">
    <location>
        <position position="289"/>
    </location>
</feature>
<dbReference type="InterPro" id="IPR016100">
    <property type="entry name" value="Prismane_a-bundle"/>
</dbReference>
<feature type="binding site" evidence="6">
    <location>
        <position position="159"/>
    </location>
    <ligand>
        <name>hybrid [4Fe-2O-2S] cluster</name>
        <dbReference type="ChEBI" id="CHEBI:60519"/>
    </ligand>
</feature>
<proteinExistence type="inferred from homology"/>
<keyword evidence="6" id="KW-0004">4Fe-4S</keyword>
<feature type="binding site" evidence="6">
    <location>
        <position position="342"/>
    </location>
    <ligand>
        <name>hybrid [4Fe-2O-2S] cluster</name>
        <dbReference type="ChEBI" id="CHEBI:60519"/>
    </ligand>
</feature>
<feature type="binding site" evidence="6">
    <location>
        <position position="378"/>
    </location>
    <ligand>
        <name>hybrid [4Fe-2O-2S] cluster</name>
        <dbReference type="ChEBI" id="CHEBI:60519"/>
    </ligand>
</feature>
<dbReference type="Gene3D" id="1.20.1270.20">
    <property type="match status" value="1"/>
</dbReference>
<dbReference type="AlphaFoldDB" id="A0A517Y372"/>
<feature type="binding site" description="via persulfide group" evidence="6">
    <location>
        <position position="289"/>
    </location>
    <ligand>
        <name>hybrid [4Fe-2O-2S] cluster</name>
        <dbReference type="ChEBI" id="CHEBI:60519"/>
    </ligand>
</feature>
<evidence type="ECO:0000256" key="3">
    <source>
        <dbReference type="ARBA" id="ARBA00023002"/>
    </source>
</evidence>
<dbReference type="GO" id="GO:0005737">
    <property type="term" value="C:cytoplasm"/>
    <property type="evidence" value="ECO:0007669"/>
    <property type="project" value="UniProtKB-SubCell"/>
</dbReference>
<dbReference type="EMBL" id="CP036273">
    <property type="protein sequence ID" value="QDU24124.1"/>
    <property type="molecule type" value="Genomic_DNA"/>
</dbReference>
<dbReference type="InterPro" id="IPR004137">
    <property type="entry name" value="HCP/CODH"/>
</dbReference>
<dbReference type="PANTHER" id="PTHR30109:SF0">
    <property type="entry name" value="HYDROXYLAMINE REDUCTASE"/>
    <property type="match status" value="1"/>
</dbReference>
<dbReference type="EC" id="1.7.99.1" evidence="6"/>
<comment type="catalytic activity">
    <reaction evidence="6">
        <text>A + NH4(+) + H2O = hydroxylamine + AH2 + H(+)</text>
        <dbReference type="Rhea" id="RHEA:22052"/>
        <dbReference type="ChEBI" id="CHEBI:13193"/>
        <dbReference type="ChEBI" id="CHEBI:15377"/>
        <dbReference type="ChEBI" id="CHEBI:15378"/>
        <dbReference type="ChEBI" id="CHEBI:15429"/>
        <dbReference type="ChEBI" id="CHEBI:17499"/>
        <dbReference type="ChEBI" id="CHEBI:28938"/>
        <dbReference type="EC" id="1.7.99.1"/>
    </reaction>
</comment>
<evidence type="ECO:0000313" key="7">
    <source>
        <dbReference type="EMBL" id="QDU24124.1"/>
    </source>
</evidence>
<comment type="subcellular location">
    <subcellularLocation>
        <location evidence="6">Cytoplasm</location>
    </subcellularLocation>
</comment>
<dbReference type="InterPro" id="IPR016099">
    <property type="entry name" value="Prismane-like_a/b-sand"/>
</dbReference>
<evidence type="ECO:0000256" key="5">
    <source>
        <dbReference type="ARBA" id="ARBA00023014"/>
    </source>
</evidence>
<dbReference type="GO" id="GO:0004601">
    <property type="term" value="F:peroxidase activity"/>
    <property type="evidence" value="ECO:0007669"/>
    <property type="project" value="TreeGrafter"/>
</dbReference>
<dbReference type="GO" id="GO:0042542">
    <property type="term" value="P:response to hydrogen peroxide"/>
    <property type="evidence" value="ECO:0007669"/>
    <property type="project" value="TreeGrafter"/>
</dbReference>
<protein>
    <recommendedName>
        <fullName evidence="6">Hydroxylamine reductase</fullName>
        <ecNumber evidence="6">1.7.99.1</ecNumber>
    </recommendedName>
    <alternativeName>
        <fullName evidence="6">Hybrid-cluster protein</fullName>
        <shortName evidence="6">HCP</shortName>
    </alternativeName>
    <alternativeName>
        <fullName evidence="6">Prismane protein</fullName>
    </alternativeName>
</protein>
<keyword evidence="2 6" id="KW-0479">Metal-binding</keyword>
<feature type="binding site" evidence="6">
    <location>
        <position position="135"/>
    </location>
    <ligand>
        <name>hybrid [4Fe-2O-2S] cluster</name>
        <dbReference type="ChEBI" id="CHEBI:60519"/>
    </ligand>
</feature>
<name>A0A517Y372_9BACT</name>
<dbReference type="InterPro" id="IPR011254">
    <property type="entry name" value="Prismane-like_sf"/>
</dbReference>
<dbReference type="GO" id="GO:0051539">
    <property type="term" value="F:4 iron, 4 sulfur cluster binding"/>
    <property type="evidence" value="ECO:0007669"/>
    <property type="project" value="UniProtKB-KW"/>
</dbReference>
<dbReference type="PANTHER" id="PTHR30109">
    <property type="entry name" value="HYDROXYLAMINE REDUCTASE"/>
    <property type="match status" value="1"/>
</dbReference>
<accession>A0A517Y372</accession>
<comment type="function">
    <text evidence="6">Catalyzes the reduction of hydroxylamine to form NH(3) and H(2)O.</text>
</comment>
<comment type="similarity">
    <text evidence="6">Belongs to the HCP family.</text>
</comment>
<dbReference type="InterPro" id="IPR010048">
    <property type="entry name" value="Hydroxylam_reduct"/>
</dbReference>
<dbReference type="NCBIfam" id="TIGR01703">
    <property type="entry name" value="hybrid_clust"/>
    <property type="match status" value="1"/>
</dbReference>
<organism evidence="7 8">
    <name type="scientific">Urbifossiella limnaea</name>
    <dbReference type="NCBI Taxonomy" id="2528023"/>
    <lineage>
        <taxon>Bacteria</taxon>
        <taxon>Pseudomonadati</taxon>
        <taxon>Planctomycetota</taxon>
        <taxon>Planctomycetia</taxon>
        <taxon>Gemmatales</taxon>
        <taxon>Gemmataceae</taxon>
        <taxon>Urbifossiella</taxon>
    </lineage>
</organism>
<sequence length="436" mass="47173">MTTLPMSCNQCEQTMGGTGCHHSPGICGKDADVQSLQETILYGLKGMAAYANHARRLGKHDEAVSAFIEEALFSTMTNVNFDVPTLFEIAMELGRKNFRVMELLDQGHVEAFGDPSPAVVTVGTKAGPGILMTGHDLVDLWDLLKQCEGTDVNVYTHGEMLPAHMYPKLREHPNLAGHYGGPWQKQKSEFPAFGGPVVATTNCILIPHANYADRIFTTRFTAVPGGTRIPGNDFSAVIAKARACPPLTKRVDGAHEVGYHRQVLLSAAGTIVDAVKAGQISRFFVIGGCDGYEPGRNYFSDYAEATPPDSFILTLGCGKFRINAHEYGKHLGLPRLMDMGQCNDAYGAIAVAVALAKAFDCTVNDLPLTMVISWFEQKAVAVLLTLLSLGVKGINLGPNPPAFITPNVFKILQDKFDLRIIGKDAKQDLARVLQPA</sequence>
<evidence type="ECO:0000256" key="6">
    <source>
        <dbReference type="HAMAP-Rule" id="MF_00069"/>
    </source>
</evidence>
<comment type="cofactor">
    <cofactor evidence="6">
        <name>hybrid [4Fe-2O-2S] cluster</name>
        <dbReference type="ChEBI" id="CHEBI:60519"/>
    </cofactor>
    <text evidence="6">Binds 1 hybrid [4Fe-2O-2S] cluster.</text>
</comment>
<feature type="binding site" evidence="6">
    <location>
        <position position="203"/>
    </location>
    <ligand>
        <name>hybrid [4Fe-2O-2S] cluster</name>
        <dbReference type="ChEBI" id="CHEBI:60519"/>
    </ligand>
</feature>
<dbReference type="GO" id="GO:0050418">
    <property type="term" value="F:hydroxylamine reductase activity"/>
    <property type="evidence" value="ECO:0007669"/>
    <property type="project" value="UniProtKB-UniRule"/>
</dbReference>
<keyword evidence="1 6" id="KW-0963">Cytoplasm</keyword>